<dbReference type="PROSITE" id="PS50835">
    <property type="entry name" value="IG_LIKE"/>
    <property type="match status" value="1"/>
</dbReference>
<dbReference type="AlphaFoldDB" id="A0A3P7WHV7"/>
<dbReference type="InterPro" id="IPR003598">
    <property type="entry name" value="Ig_sub2"/>
</dbReference>
<gene>
    <name evidence="3" type="ORF">OFLC_LOCUS6580</name>
</gene>
<name>A0A3P7WHV7_9BILA</name>
<dbReference type="PANTHER" id="PTHR47633:SF8">
    <property type="entry name" value="SPEG NEIGHBOR PROTEIN"/>
    <property type="match status" value="1"/>
</dbReference>
<evidence type="ECO:0000256" key="1">
    <source>
        <dbReference type="ARBA" id="ARBA00023319"/>
    </source>
</evidence>
<feature type="domain" description="Ig-like" evidence="2">
    <location>
        <begin position="126"/>
        <end position="221"/>
    </location>
</feature>
<dbReference type="CDD" id="cd00096">
    <property type="entry name" value="Ig"/>
    <property type="match status" value="1"/>
</dbReference>
<dbReference type="InterPro" id="IPR013098">
    <property type="entry name" value="Ig_I-set"/>
</dbReference>
<reference evidence="3 4" key="1">
    <citation type="submission" date="2018-11" db="EMBL/GenBank/DDBJ databases">
        <authorList>
            <consortium name="Pathogen Informatics"/>
        </authorList>
    </citation>
    <scope>NUCLEOTIDE SEQUENCE [LARGE SCALE GENOMIC DNA]</scope>
</reference>
<dbReference type="InterPro" id="IPR003599">
    <property type="entry name" value="Ig_sub"/>
</dbReference>
<dbReference type="EMBL" id="UZAJ01006337">
    <property type="protein sequence ID" value="VDO47004.1"/>
    <property type="molecule type" value="Genomic_DNA"/>
</dbReference>
<evidence type="ECO:0000313" key="3">
    <source>
        <dbReference type="EMBL" id="VDO47004.1"/>
    </source>
</evidence>
<keyword evidence="4" id="KW-1185">Reference proteome</keyword>
<dbReference type="SMART" id="SM00409">
    <property type="entry name" value="IG"/>
    <property type="match status" value="1"/>
</dbReference>
<dbReference type="GO" id="GO:0004672">
    <property type="term" value="F:protein kinase activity"/>
    <property type="evidence" value="ECO:0007669"/>
    <property type="project" value="TreeGrafter"/>
</dbReference>
<dbReference type="InterPro" id="IPR036179">
    <property type="entry name" value="Ig-like_dom_sf"/>
</dbReference>
<dbReference type="InterPro" id="IPR007110">
    <property type="entry name" value="Ig-like_dom"/>
</dbReference>
<proteinExistence type="predicted"/>
<dbReference type="SMART" id="SM00408">
    <property type="entry name" value="IGc2"/>
    <property type="match status" value="1"/>
</dbReference>
<dbReference type="Gene3D" id="2.60.40.10">
    <property type="entry name" value="Immunoglobulins"/>
    <property type="match status" value="1"/>
</dbReference>
<dbReference type="Proteomes" id="UP000267606">
    <property type="component" value="Unassembled WGS sequence"/>
</dbReference>
<sequence length="235" mass="26919">MYIRSSARTPEIRKEVLVEENESEVVGLQDNIGYVKKKYTDTTVKVLVEPTVSGSQEVYSHTAEIRKSEEEYKLLVKVAEIVASKLVAKVVIDEAIKIALRRMNKEVQSSEEEEFESVCEQQSFPPRFETNIECNVVDVGDTVVLRTDIAGYPQPCVEWYFGEQKLEQSENSPSRQMDVKYVNKQATLTIKKVEKKHEGTYYCHAENEYGKAVLPCNLCVTDIGERKFFPYKVVK</sequence>
<dbReference type="InterPro" id="IPR013783">
    <property type="entry name" value="Ig-like_fold"/>
</dbReference>
<dbReference type="FunFam" id="2.60.40.10:FF:000107">
    <property type="entry name" value="Myosin, light chain kinase a"/>
    <property type="match status" value="1"/>
</dbReference>
<accession>A0A3P7WHV7</accession>
<dbReference type="SUPFAM" id="SSF48726">
    <property type="entry name" value="Immunoglobulin"/>
    <property type="match status" value="1"/>
</dbReference>
<organism evidence="3 4">
    <name type="scientific">Onchocerca flexuosa</name>
    <dbReference type="NCBI Taxonomy" id="387005"/>
    <lineage>
        <taxon>Eukaryota</taxon>
        <taxon>Metazoa</taxon>
        <taxon>Ecdysozoa</taxon>
        <taxon>Nematoda</taxon>
        <taxon>Chromadorea</taxon>
        <taxon>Rhabditida</taxon>
        <taxon>Spirurina</taxon>
        <taxon>Spiruromorpha</taxon>
        <taxon>Filarioidea</taxon>
        <taxon>Onchocercidae</taxon>
        <taxon>Onchocerca</taxon>
    </lineage>
</organism>
<evidence type="ECO:0000313" key="4">
    <source>
        <dbReference type="Proteomes" id="UP000267606"/>
    </source>
</evidence>
<dbReference type="PANTHER" id="PTHR47633">
    <property type="entry name" value="IMMUNOGLOBULIN"/>
    <property type="match status" value="1"/>
</dbReference>
<dbReference type="Pfam" id="PF07679">
    <property type="entry name" value="I-set"/>
    <property type="match status" value="1"/>
</dbReference>
<keyword evidence="1" id="KW-0393">Immunoglobulin domain</keyword>
<protein>
    <recommendedName>
        <fullName evidence="2">Ig-like domain-containing protein</fullName>
    </recommendedName>
</protein>
<evidence type="ECO:0000259" key="2">
    <source>
        <dbReference type="PROSITE" id="PS50835"/>
    </source>
</evidence>